<dbReference type="Pfam" id="PF00535">
    <property type="entry name" value="Glycos_transf_2"/>
    <property type="match status" value="1"/>
</dbReference>
<feature type="compositionally biased region" description="Low complexity" evidence="1">
    <location>
        <begin position="1"/>
        <end position="11"/>
    </location>
</feature>
<feature type="domain" description="Glycosyltransferase 2-like" evidence="2">
    <location>
        <begin position="174"/>
        <end position="283"/>
    </location>
</feature>
<dbReference type="InterPro" id="IPR029044">
    <property type="entry name" value="Nucleotide-diphossugar_trans"/>
</dbReference>
<feature type="compositionally biased region" description="Low complexity" evidence="1">
    <location>
        <begin position="143"/>
        <end position="159"/>
    </location>
</feature>
<feature type="region of interest" description="Disordered" evidence="1">
    <location>
        <begin position="140"/>
        <end position="164"/>
    </location>
</feature>
<reference evidence="3 4" key="1">
    <citation type="journal article" date="2015" name="Int. J. Syst. Evol. Microbiol.">
        <title>Roseomonas oryzae sp. nov., isolated from paddy rhizosphere soil.</title>
        <authorList>
            <person name="Ramaprasad E.V."/>
            <person name="Sasikala Ch."/>
            <person name="Ramana Ch.V."/>
        </authorList>
    </citation>
    <scope>NUCLEOTIDE SEQUENCE [LARGE SCALE GENOMIC DNA]</scope>
    <source>
        <strain evidence="3 4">KCTC 42542</strain>
    </source>
</reference>
<protein>
    <submittedName>
        <fullName evidence="3">Glycosyltransferase</fullName>
    </submittedName>
</protein>
<dbReference type="Proteomes" id="UP000322110">
    <property type="component" value="Unassembled WGS sequence"/>
</dbReference>
<evidence type="ECO:0000256" key="1">
    <source>
        <dbReference type="SAM" id="MobiDB-lite"/>
    </source>
</evidence>
<sequence length="474" mass="49027">MAGRIAGPGLAARRRRRRPAGDGCAEQGDGGGPGGGRRTGLAGALPGRAALPGPGLSWPVAAATAGFGGWRGMPGRAARCLRGAVPAGGGGSMAPGLVRRIAPIGAAHRLDPAGAASPFRPDAGALRGAGLAARPLFQSQPVRRPAGAASGRGARPAGGADRGHAGRAMTDIVVLLSTYQGAGFLPDQLRSLAAQQGLAAPFLFWRDDGSTDGTQALLRGFDWPGGIVREASMLPGRLGAMRSFLALLAAAPEASFTAFCDQDDVWLPGKLARGMARLSELPAGRPALYCARQRLVDEALRPQGLSPLPARRLGFGNALVQNVATGCTVVLNAAARRLVAAAGPAPEGSMHDWWCYLLVTGAGGTALFDPEPQILYRQHGRNVVGAAPSTARRGLAAARRGPKAFLRLLGAHLDALDRAASLLVPEAAARVAILRAARSGGPLRRWRALRAAGAYRQTLQEDLVLRAWMLLDRF</sequence>
<name>A0A5B2THL0_9PROT</name>
<feature type="region of interest" description="Disordered" evidence="1">
    <location>
        <begin position="1"/>
        <end position="46"/>
    </location>
</feature>
<evidence type="ECO:0000313" key="3">
    <source>
        <dbReference type="EMBL" id="KAA2213972.1"/>
    </source>
</evidence>
<dbReference type="InterPro" id="IPR001173">
    <property type="entry name" value="Glyco_trans_2-like"/>
</dbReference>
<keyword evidence="3" id="KW-0808">Transferase</keyword>
<proteinExistence type="predicted"/>
<dbReference type="SUPFAM" id="SSF53448">
    <property type="entry name" value="Nucleotide-diphospho-sugar transferases"/>
    <property type="match status" value="1"/>
</dbReference>
<evidence type="ECO:0000259" key="2">
    <source>
        <dbReference type="Pfam" id="PF00535"/>
    </source>
</evidence>
<keyword evidence="4" id="KW-1185">Reference proteome</keyword>
<comment type="caution">
    <text evidence="3">The sequence shown here is derived from an EMBL/GenBank/DDBJ whole genome shotgun (WGS) entry which is preliminary data.</text>
</comment>
<dbReference type="EMBL" id="VUKA01000002">
    <property type="protein sequence ID" value="KAA2213972.1"/>
    <property type="molecule type" value="Genomic_DNA"/>
</dbReference>
<dbReference type="AlphaFoldDB" id="A0A5B2THL0"/>
<gene>
    <name evidence="3" type="ORF">F0Q34_07985</name>
</gene>
<evidence type="ECO:0000313" key="4">
    <source>
        <dbReference type="Proteomes" id="UP000322110"/>
    </source>
</evidence>
<feature type="compositionally biased region" description="Gly residues" evidence="1">
    <location>
        <begin position="28"/>
        <end position="38"/>
    </location>
</feature>
<accession>A0A5B2THL0</accession>
<dbReference type="GO" id="GO:0016740">
    <property type="term" value="F:transferase activity"/>
    <property type="evidence" value="ECO:0007669"/>
    <property type="project" value="UniProtKB-KW"/>
</dbReference>
<dbReference type="Gene3D" id="3.90.550.10">
    <property type="entry name" value="Spore Coat Polysaccharide Biosynthesis Protein SpsA, Chain A"/>
    <property type="match status" value="1"/>
</dbReference>
<organism evidence="3 4">
    <name type="scientific">Teichococcus oryzae</name>
    <dbReference type="NCBI Taxonomy" id="1608942"/>
    <lineage>
        <taxon>Bacteria</taxon>
        <taxon>Pseudomonadati</taxon>
        <taxon>Pseudomonadota</taxon>
        <taxon>Alphaproteobacteria</taxon>
        <taxon>Acetobacterales</taxon>
        <taxon>Roseomonadaceae</taxon>
        <taxon>Roseomonas</taxon>
    </lineage>
</organism>